<evidence type="ECO:0008006" key="3">
    <source>
        <dbReference type="Google" id="ProtNLM"/>
    </source>
</evidence>
<dbReference type="Proteomes" id="UP000463051">
    <property type="component" value="Unassembled WGS sequence"/>
</dbReference>
<organism evidence="1 2">
    <name type="scientific">Paenibacillus monticola</name>
    <dbReference type="NCBI Taxonomy" id="2666075"/>
    <lineage>
        <taxon>Bacteria</taxon>
        <taxon>Bacillati</taxon>
        <taxon>Bacillota</taxon>
        <taxon>Bacilli</taxon>
        <taxon>Bacillales</taxon>
        <taxon>Paenibacillaceae</taxon>
        <taxon>Paenibacillus</taxon>
    </lineage>
</organism>
<keyword evidence="2" id="KW-1185">Reference proteome</keyword>
<sequence length="307" mass="35872">MNLSKADFERISKQVYRNARPVDLASWKYHFEKGSQMDIVEALSSYQNEDGGFGHALEADSWNPNSTPIQTTTAIEKLTEINFKNKQHPLVLGILNYLDSGAEFVHRRWNHTVPSNNEYPHAPWWHTESSSTSRSEYNPTAIIAGFILEFAERDSRLYELGMSIAEELVELFLHNPELEMHPLKCLVAMVNSIEKANLQNHLLFTKVREEVNQQITQRIQRDSEEWHGYSCRPSTFINSPDSSLYEENKALVSEELDYLLTTRNADGVWDLTWKWNDFDKEFAISEHWWKTEIIIKNMLFLRAFDRL</sequence>
<gene>
    <name evidence="1" type="ORF">GJB61_07890</name>
</gene>
<comment type="caution">
    <text evidence="1">The sequence shown here is derived from an EMBL/GenBank/DDBJ whole genome shotgun (WGS) entry which is preliminary data.</text>
</comment>
<name>A0A7X2H3T4_9BACL</name>
<proteinExistence type="predicted"/>
<accession>A0A7X2H3T4</accession>
<protein>
    <recommendedName>
        <fullName evidence="3">Prenyltransferase</fullName>
    </recommendedName>
</protein>
<dbReference type="InterPro" id="IPR008930">
    <property type="entry name" value="Terpenoid_cyclase/PrenylTrfase"/>
</dbReference>
<evidence type="ECO:0000313" key="2">
    <source>
        <dbReference type="Proteomes" id="UP000463051"/>
    </source>
</evidence>
<dbReference type="SUPFAM" id="SSF48239">
    <property type="entry name" value="Terpenoid cyclases/Protein prenyltransferases"/>
    <property type="match status" value="1"/>
</dbReference>
<dbReference type="AlphaFoldDB" id="A0A7X2H3T4"/>
<dbReference type="RefSeq" id="WP_154117909.1">
    <property type="nucleotide sequence ID" value="NZ_WJXB01000002.1"/>
</dbReference>
<evidence type="ECO:0000313" key="1">
    <source>
        <dbReference type="EMBL" id="MRN52918.1"/>
    </source>
</evidence>
<reference evidence="1 2" key="1">
    <citation type="submission" date="2019-11" db="EMBL/GenBank/DDBJ databases">
        <title>Paenibacillus monticola sp. nov., a novel PGPR strain isolated from mountain sample in China.</title>
        <authorList>
            <person name="Zhao Q."/>
            <person name="Li H.-P."/>
            <person name="Zhang J.-L."/>
        </authorList>
    </citation>
    <scope>NUCLEOTIDE SEQUENCE [LARGE SCALE GENOMIC DNA]</scope>
    <source>
        <strain evidence="1 2">LC-T2</strain>
    </source>
</reference>
<dbReference type="EMBL" id="WJXB01000002">
    <property type="protein sequence ID" value="MRN52918.1"/>
    <property type="molecule type" value="Genomic_DNA"/>
</dbReference>